<dbReference type="SUPFAM" id="SSF48452">
    <property type="entry name" value="TPR-like"/>
    <property type="match status" value="1"/>
</dbReference>
<dbReference type="RefSeq" id="XP_017770061.1">
    <property type="nucleotide sequence ID" value="XM_017914572.1"/>
</dbReference>
<keyword evidence="2" id="KW-0677">Repeat</keyword>
<organism evidence="7 8">
    <name type="scientific">Nicrophorus vespilloides</name>
    <name type="common">Boreal carrion beetle</name>
    <dbReference type="NCBI Taxonomy" id="110193"/>
    <lineage>
        <taxon>Eukaryota</taxon>
        <taxon>Metazoa</taxon>
        <taxon>Ecdysozoa</taxon>
        <taxon>Arthropoda</taxon>
        <taxon>Hexapoda</taxon>
        <taxon>Insecta</taxon>
        <taxon>Pterygota</taxon>
        <taxon>Neoptera</taxon>
        <taxon>Endopterygota</taxon>
        <taxon>Coleoptera</taxon>
        <taxon>Polyphaga</taxon>
        <taxon>Staphyliniformia</taxon>
        <taxon>Silphidae</taxon>
        <taxon>Nicrophorinae</taxon>
        <taxon>Nicrophorus</taxon>
    </lineage>
</organism>
<dbReference type="Gene3D" id="1.25.40.10">
    <property type="entry name" value="Tetratricopeptide repeat domain"/>
    <property type="match status" value="1"/>
</dbReference>
<dbReference type="Proteomes" id="UP000695000">
    <property type="component" value="Unplaced"/>
</dbReference>
<dbReference type="Pfam" id="PF13181">
    <property type="entry name" value="TPR_8"/>
    <property type="match status" value="2"/>
</dbReference>
<protein>
    <recommendedName>
        <fullName evidence="6">Hsp70-interacting protein N-terminal domain-containing protein</fullName>
    </recommendedName>
</protein>
<evidence type="ECO:0000259" key="6">
    <source>
        <dbReference type="Pfam" id="PF18253"/>
    </source>
</evidence>
<evidence type="ECO:0000313" key="8">
    <source>
        <dbReference type="RefSeq" id="XP_017770061.1"/>
    </source>
</evidence>
<feature type="region of interest" description="Disordered" evidence="5">
    <location>
        <begin position="313"/>
        <end position="332"/>
    </location>
</feature>
<dbReference type="SMART" id="SM00028">
    <property type="entry name" value="TPR"/>
    <property type="match status" value="3"/>
</dbReference>
<keyword evidence="3 4" id="KW-0802">TPR repeat</keyword>
<dbReference type="InterPro" id="IPR011990">
    <property type="entry name" value="TPR-like_helical_dom_sf"/>
</dbReference>
<dbReference type="InterPro" id="IPR019734">
    <property type="entry name" value="TPR_rpt"/>
</dbReference>
<dbReference type="Pfam" id="PF18253">
    <property type="entry name" value="HipN"/>
    <property type="match status" value="1"/>
</dbReference>
<evidence type="ECO:0000256" key="5">
    <source>
        <dbReference type="SAM" id="MobiDB-lite"/>
    </source>
</evidence>
<evidence type="ECO:0000256" key="2">
    <source>
        <dbReference type="ARBA" id="ARBA00022737"/>
    </source>
</evidence>
<feature type="region of interest" description="Disordered" evidence="5">
    <location>
        <begin position="228"/>
        <end position="259"/>
    </location>
</feature>
<dbReference type="GeneID" id="108557872"/>
<gene>
    <name evidence="8" type="primary">LOC108557872</name>
</gene>
<accession>A0ABM1M661</accession>
<comment type="similarity">
    <text evidence="1">Belongs to the FAM10 family.</text>
</comment>
<feature type="repeat" description="TPR" evidence="4">
    <location>
        <begin position="110"/>
        <end position="143"/>
    </location>
</feature>
<feature type="region of interest" description="Disordered" evidence="5">
    <location>
        <begin position="46"/>
        <end position="75"/>
    </location>
</feature>
<dbReference type="InterPro" id="IPR034649">
    <property type="entry name" value="Hip_N"/>
</dbReference>
<dbReference type="PANTHER" id="PTHR45883">
    <property type="entry name" value="HSC70-INTERACTING PROTEIN"/>
    <property type="match status" value="1"/>
</dbReference>
<evidence type="ECO:0000313" key="7">
    <source>
        <dbReference type="Proteomes" id="UP000695000"/>
    </source>
</evidence>
<dbReference type="PANTHER" id="PTHR45883:SF2">
    <property type="entry name" value="HSC70-INTERACTING PROTEIN"/>
    <property type="match status" value="1"/>
</dbReference>
<name>A0ABM1M661_NICVS</name>
<evidence type="ECO:0000256" key="3">
    <source>
        <dbReference type="ARBA" id="ARBA00022803"/>
    </source>
</evidence>
<proteinExistence type="inferred from homology"/>
<reference evidence="8" key="1">
    <citation type="submission" date="2025-08" db="UniProtKB">
        <authorList>
            <consortium name="RefSeq"/>
        </authorList>
    </citation>
    <scope>IDENTIFICATION</scope>
    <source>
        <tissue evidence="8">Whole Larva</tissue>
    </source>
</reference>
<dbReference type="Gene3D" id="1.10.260.100">
    <property type="match status" value="1"/>
</dbReference>
<evidence type="ECO:0000256" key="4">
    <source>
        <dbReference type="PROSITE-ProRule" id="PRU00339"/>
    </source>
</evidence>
<sequence>MACPFNKDNLTALKSIVDTCKANPEVLHKEELKFFKEFVESFGGQIPKRQKMEEPKINPAEGKPQEAEESDTESVLEFDMEGCLEPDTVTDEQVMGDDEKKPTEEEIDKADEVRGQGMHEFSEGNYEKAIQFFTEAIQMNPKSAILFTKRGQSYIKMNKPNACIQDCTKALDLNCDSAAAFKFRGRAYRLLGEWEKAAHDLRQACKIDFDEQSDEWLKEVQPNALKIQQHKIKQERKNAEKLKEKPKETANQPPPNMPNLADFLKDPMLREAMNDPEISAAFNDIVLNPNNMDKYVSNPKFAAFVELLKKWSNFPNPDFGKTAPPAEEDGLD</sequence>
<feature type="compositionally biased region" description="Basic and acidic residues" evidence="5">
    <location>
        <begin position="235"/>
        <end position="248"/>
    </location>
</feature>
<feature type="domain" description="Hsp70-interacting protein N-terminal" evidence="6">
    <location>
        <begin position="7"/>
        <end position="47"/>
    </location>
</feature>
<dbReference type="CDD" id="cd14438">
    <property type="entry name" value="Hip_N"/>
    <property type="match status" value="1"/>
</dbReference>
<keyword evidence="7" id="KW-1185">Reference proteome</keyword>
<evidence type="ECO:0000256" key="1">
    <source>
        <dbReference type="ARBA" id="ARBA00009015"/>
    </source>
</evidence>
<dbReference type="PROSITE" id="PS50005">
    <property type="entry name" value="TPR"/>
    <property type="match status" value="1"/>
</dbReference>
<dbReference type="Gene3D" id="6.10.250.3420">
    <property type="match status" value="1"/>
</dbReference>